<dbReference type="PROSITE" id="PS51352">
    <property type="entry name" value="THIOREDOXIN_2"/>
    <property type="match status" value="1"/>
</dbReference>
<sequence length="157" mass="17748">MKQFISRIKKAFSSSPRVEEIEKLPGFELENQDGEIVNSKDIENALLYFYPKSGTSGCTKQACDLRDSIEEFSDLGVDVYGISTDSVEKQKEFHEENNLDFDVLADPEGLAAERFGVLTKAGFAERTSFLVKNGEIVEVFRKVDPENHVKQVLEYLD</sequence>
<dbReference type="Proteomes" id="UP001218034">
    <property type="component" value="Chromosome"/>
</dbReference>
<dbReference type="RefSeq" id="WP_347722063.1">
    <property type="nucleotide sequence ID" value="NZ_CP104395.1"/>
</dbReference>
<dbReference type="EC" id="1.11.1.24" evidence="1"/>
<keyword evidence="6" id="KW-0676">Redox-active center</keyword>
<evidence type="ECO:0000256" key="7">
    <source>
        <dbReference type="ARBA" id="ARBA00032824"/>
    </source>
</evidence>
<dbReference type="GeneID" id="90589594"/>
<evidence type="ECO:0000313" key="12">
    <source>
        <dbReference type="Proteomes" id="UP001218034"/>
    </source>
</evidence>
<dbReference type="PANTHER" id="PTHR42801">
    <property type="entry name" value="THIOREDOXIN-DEPENDENT PEROXIDE REDUCTASE"/>
    <property type="match status" value="1"/>
</dbReference>
<keyword evidence="2 11" id="KW-0575">Peroxidase</keyword>
<evidence type="ECO:0000256" key="2">
    <source>
        <dbReference type="ARBA" id="ARBA00022559"/>
    </source>
</evidence>
<keyword evidence="5" id="KW-1015">Disulfide bond</keyword>
<accession>A0ABY8CHN1</accession>
<evidence type="ECO:0000256" key="4">
    <source>
        <dbReference type="ARBA" id="ARBA00023002"/>
    </source>
</evidence>
<protein>
    <recommendedName>
        <fullName evidence="1">thioredoxin-dependent peroxiredoxin</fullName>
        <ecNumber evidence="1">1.11.1.24</ecNumber>
    </recommendedName>
    <alternativeName>
        <fullName evidence="7">Thioredoxin peroxidase</fullName>
    </alternativeName>
</protein>
<keyword evidence="12" id="KW-1185">Reference proteome</keyword>
<name>A0ABY8CHN1_9ARCH</name>
<evidence type="ECO:0000256" key="3">
    <source>
        <dbReference type="ARBA" id="ARBA00022862"/>
    </source>
</evidence>
<dbReference type="EMBL" id="CP104395">
    <property type="protein sequence ID" value="WEL19191.1"/>
    <property type="molecule type" value="Genomic_DNA"/>
</dbReference>
<gene>
    <name evidence="11" type="primary">bcp</name>
    <name evidence="11" type="ORF">SVXNc_0159</name>
</gene>
<evidence type="ECO:0000256" key="1">
    <source>
        <dbReference type="ARBA" id="ARBA00013017"/>
    </source>
</evidence>
<comment type="catalytic activity">
    <reaction evidence="9">
        <text>a hydroperoxide + [thioredoxin]-dithiol = an alcohol + [thioredoxin]-disulfide + H2O</text>
        <dbReference type="Rhea" id="RHEA:62620"/>
        <dbReference type="Rhea" id="RHEA-COMP:10698"/>
        <dbReference type="Rhea" id="RHEA-COMP:10700"/>
        <dbReference type="ChEBI" id="CHEBI:15377"/>
        <dbReference type="ChEBI" id="CHEBI:29950"/>
        <dbReference type="ChEBI" id="CHEBI:30879"/>
        <dbReference type="ChEBI" id="CHEBI:35924"/>
        <dbReference type="ChEBI" id="CHEBI:50058"/>
        <dbReference type="EC" id="1.11.1.24"/>
    </reaction>
</comment>
<dbReference type="Gene3D" id="3.40.30.10">
    <property type="entry name" value="Glutaredoxin"/>
    <property type="match status" value="1"/>
</dbReference>
<evidence type="ECO:0000256" key="8">
    <source>
        <dbReference type="ARBA" id="ARBA00038489"/>
    </source>
</evidence>
<feature type="domain" description="Thioredoxin" evidence="10">
    <location>
        <begin position="18"/>
        <end position="157"/>
    </location>
</feature>
<dbReference type="CDD" id="cd03017">
    <property type="entry name" value="PRX_BCP"/>
    <property type="match status" value="1"/>
</dbReference>
<comment type="similarity">
    <text evidence="8">Belongs to the peroxiredoxin family. BCP/PrxQ subfamily.</text>
</comment>
<evidence type="ECO:0000259" key="10">
    <source>
        <dbReference type="PROSITE" id="PS51352"/>
    </source>
</evidence>
<dbReference type="InterPro" id="IPR036249">
    <property type="entry name" value="Thioredoxin-like_sf"/>
</dbReference>
<evidence type="ECO:0000256" key="6">
    <source>
        <dbReference type="ARBA" id="ARBA00023284"/>
    </source>
</evidence>
<keyword evidence="3" id="KW-0049">Antioxidant</keyword>
<dbReference type="PANTHER" id="PTHR42801:SF4">
    <property type="entry name" value="AHPC_TSA FAMILY PROTEIN"/>
    <property type="match status" value="1"/>
</dbReference>
<dbReference type="InterPro" id="IPR013766">
    <property type="entry name" value="Thioredoxin_domain"/>
</dbReference>
<dbReference type="InterPro" id="IPR050924">
    <property type="entry name" value="Peroxiredoxin_BCP/PrxQ"/>
</dbReference>
<organism evidence="11 12">
    <name type="scientific">Candidatus Nanohalococcus occultus</name>
    <dbReference type="NCBI Taxonomy" id="2978047"/>
    <lineage>
        <taxon>Archaea</taxon>
        <taxon>Candidatus Nanohalarchaeota</taxon>
        <taxon>Candidatus Nanohalarchaeota incertae sedis</taxon>
        <taxon>Candidatus Nanohalococcus</taxon>
    </lineage>
</organism>
<evidence type="ECO:0000256" key="9">
    <source>
        <dbReference type="ARBA" id="ARBA00049091"/>
    </source>
</evidence>
<keyword evidence="4 11" id="KW-0560">Oxidoreductase</keyword>
<dbReference type="GO" id="GO:0140824">
    <property type="term" value="F:thioredoxin-dependent peroxiredoxin activity"/>
    <property type="evidence" value="ECO:0007669"/>
    <property type="project" value="UniProtKB-EC"/>
</dbReference>
<dbReference type="InterPro" id="IPR000866">
    <property type="entry name" value="AhpC/TSA"/>
</dbReference>
<dbReference type="Pfam" id="PF00578">
    <property type="entry name" value="AhpC-TSA"/>
    <property type="match status" value="1"/>
</dbReference>
<dbReference type="SUPFAM" id="SSF52833">
    <property type="entry name" value="Thioredoxin-like"/>
    <property type="match status" value="1"/>
</dbReference>
<proteinExistence type="inferred from homology"/>
<evidence type="ECO:0000313" key="11">
    <source>
        <dbReference type="EMBL" id="WEL19191.1"/>
    </source>
</evidence>
<reference evidence="11 12" key="1">
    <citation type="submission" date="2022-09" db="EMBL/GenBank/DDBJ databases">
        <title>Xylan utilization by haloarchaea-nanohaloarchaea associations.</title>
        <authorList>
            <person name="Yakimov M."/>
        </authorList>
    </citation>
    <scope>NUCLEOTIDE SEQUENCE [LARGE SCALE GENOMIC DNA]</scope>
    <source>
        <strain evidence="11 12">SVXNc</strain>
    </source>
</reference>
<evidence type="ECO:0000256" key="5">
    <source>
        <dbReference type="ARBA" id="ARBA00023157"/>
    </source>
</evidence>